<gene>
    <name evidence="1" type="primary">jg16663</name>
    <name evidence="1" type="ORF">PAEG_LOCUS12081</name>
</gene>
<dbReference type="Proteomes" id="UP000838756">
    <property type="component" value="Unassembled WGS sequence"/>
</dbReference>
<accession>A0A8S4RAW6</accession>
<dbReference type="AlphaFoldDB" id="A0A8S4RAW6"/>
<proteinExistence type="predicted"/>
<reference evidence="1" key="1">
    <citation type="submission" date="2022-03" db="EMBL/GenBank/DDBJ databases">
        <authorList>
            <person name="Lindestad O."/>
        </authorList>
    </citation>
    <scope>NUCLEOTIDE SEQUENCE</scope>
</reference>
<evidence type="ECO:0000313" key="2">
    <source>
        <dbReference type="Proteomes" id="UP000838756"/>
    </source>
</evidence>
<evidence type="ECO:0000313" key="1">
    <source>
        <dbReference type="EMBL" id="CAH2234214.1"/>
    </source>
</evidence>
<organism evidence="1 2">
    <name type="scientific">Pararge aegeria aegeria</name>
    <dbReference type="NCBI Taxonomy" id="348720"/>
    <lineage>
        <taxon>Eukaryota</taxon>
        <taxon>Metazoa</taxon>
        <taxon>Ecdysozoa</taxon>
        <taxon>Arthropoda</taxon>
        <taxon>Hexapoda</taxon>
        <taxon>Insecta</taxon>
        <taxon>Pterygota</taxon>
        <taxon>Neoptera</taxon>
        <taxon>Endopterygota</taxon>
        <taxon>Lepidoptera</taxon>
        <taxon>Glossata</taxon>
        <taxon>Ditrysia</taxon>
        <taxon>Papilionoidea</taxon>
        <taxon>Nymphalidae</taxon>
        <taxon>Satyrinae</taxon>
        <taxon>Satyrini</taxon>
        <taxon>Parargina</taxon>
        <taxon>Pararge</taxon>
    </lineage>
</organism>
<dbReference type="OrthoDB" id="7401377at2759"/>
<keyword evidence="2" id="KW-1185">Reference proteome</keyword>
<sequence>MGKYLNLETLKMTIPTLTVDEVSKGIQDYASNKSIINVLEGILNDYMDLHYGKDTPYTTGQQVVPTGATIEDVKNGIDSDLEKKLKDVFEKISEVYQSGDLTPRSENDGSWDEKYKPVLVLLTPNKCGNRTHGQTPKAGSLPTAPTGCQPRLLPAVIGILVFCALTRSLQKPFSRECCHSVIEVHKRGGEPYAPLKLYHLNCLVQNVDPGLKAMHRLWQPLEEVDYECW</sequence>
<comment type="caution">
    <text evidence="1">The sequence shown here is derived from an EMBL/GenBank/DDBJ whole genome shotgun (WGS) entry which is preliminary data.</text>
</comment>
<name>A0A8S4RAW6_9NEOP</name>
<dbReference type="EMBL" id="CAKXAJ010025036">
    <property type="protein sequence ID" value="CAH2234214.1"/>
    <property type="molecule type" value="Genomic_DNA"/>
</dbReference>
<protein>
    <submittedName>
        <fullName evidence="1">Jg16663 protein</fullName>
    </submittedName>
</protein>